<protein>
    <submittedName>
        <fullName evidence="3">Uncharacterized protein</fullName>
    </submittedName>
</protein>
<feature type="compositionally biased region" description="Basic and acidic residues" evidence="1">
    <location>
        <begin position="267"/>
        <end position="282"/>
    </location>
</feature>
<name>A0A3M7RXI0_BRAPC</name>
<evidence type="ECO:0000256" key="2">
    <source>
        <dbReference type="SAM" id="SignalP"/>
    </source>
</evidence>
<keyword evidence="4" id="KW-1185">Reference proteome</keyword>
<accession>A0A3M7RXI0</accession>
<dbReference type="EMBL" id="REGN01002411">
    <property type="protein sequence ID" value="RNA28271.1"/>
    <property type="molecule type" value="Genomic_DNA"/>
</dbReference>
<evidence type="ECO:0000256" key="1">
    <source>
        <dbReference type="SAM" id="MobiDB-lite"/>
    </source>
</evidence>
<organism evidence="3 4">
    <name type="scientific">Brachionus plicatilis</name>
    <name type="common">Marine rotifer</name>
    <name type="synonym">Brachionus muelleri</name>
    <dbReference type="NCBI Taxonomy" id="10195"/>
    <lineage>
        <taxon>Eukaryota</taxon>
        <taxon>Metazoa</taxon>
        <taxon>Spiralia</taxon>
        <taxon>Gnathifera</taxon>
        <taxon>Rotifera</taxon>
        <taxon>Eurotatoria</taxon>
        <taxon>Monogononta</taxon>
        <taxon>Pseudotrocha</taxon>
        <taxon>Ploima</taxon>
        <taxon>Brachionidae</taxon>
        <taxon>Brachionus</taxon>
    </lineage>
</organism>
<dbReference type="AlphaFoldDB" id="A0A3M7RXI0"/>
<evidence type="ECO:0000313" key="4">
    <source>
        <dbReference type="Proteomes" id="UP000276133"/>
    </source>
</evidence>
<feature type="compositionally biased region" description="Basic and acidic residues" evidence="1">
    <location>
        <begin position="341"/>
        <end position="354"/>
    </location>
</feature>
<comment type="caution">
    <text evidence="3">The sequence shown here is derived from an EMBL/GenBank/DDBJ whole genome shotgun (WGS) entry which is preliminary data.</text>
</comment>
<feature type="region of interest" description="Disordered" evidence="1">
    <location>
        <begin position="334"/>
        <end position="362"/>
    </location>
</feature>
<feature type="chain" id="PRO_5018295144" evidence="2">
    <location>
        <begin position="20"/>
        <end position="582"/>
    </location>
</feature>
<feature type="compositionally biased region" description="Basic and acidic residues" evidence="1">
    <location>
        <begin position="213"/>
        <end position="234"/>
    </location>
</feature>
<sequence>MSIFLAALFLFLLFEFRLPHENFFSITNGVQETEATASADQSKNSVLKRKNSLRNSRNNRSESRSRSASSKSSRSGSASSRSTSRSSRSSHVSSRSSRSRSTHRRYRRSRDSSSSSKSSRSRSRFSQRAPKLTSSARLGPKNAKYTYNPTSAMPFNHTYKHKALSCNKSSPFSFNRNEAASQKVKSVILSHLNLNSKAKEDLVKRKLMAKMEKEKAEKAEKEQKLAQSDEKVDDATVIPITSYQNQSDSEEDDEDEEKKRLVAVKKQKMDTKSDDEEQKEKTKTMINVLTKINRKKSLSAANETKKAPILKAGQLCKNKIEEVAVNKFIGPKLPYYTKQSGEQKDERESDKSESEQQQSINFSQDDLAKYDDLFKRSQMYAKYNQVSVVNLGPNGETQIKMVELDKNENKVENESPIQLQSSELYGLSVPEDVTLKNVEGIKAGDENKSPHEASLEEKHHNDLLQQHHAHHLLLQQQHQLQLQSQQLQYIPIQNPLQQIIQFPNSALNLNMLHATPLNLMQASGLNLLQQPMMTVQNAGLPIQYITAGQLGQQFIQLRPGLSALTPQPQFIINSPYYRILPQ</sequence>
<feature type="compositionally biased region" description="Low complexity" evidence="1">
    <location>
        <begin position="66"/>
        <end position="96"/>
    </location>
</feature>
<gene>
    <name evidence="3" type="ORF">BpHYR1_024686</name>
</gene>
<feature type="signal peptide" evidence="2">
    <location>
        <begin position="1"/>
        <end position="19"/>
    </location>
</feature>
<feature type="compositionally biased region" description="Polar residues" evidence="1">
    <location>
        <begin position="35"/>
        <end position="45"/>
    </location>
</feature>
<evidence type="ECO:0000313" key="3">
    <source>
        <dbReference type="EMBL" id="RNA28271.1"/>
    </source>
</evidence>
<dbReference type="OrthoDB" id="10647713at2759"/>
<feature type="region of interest" description="Disordered" evidence="1">
    <location>
        <begin position="213"/>
        <end position="282"/>
    </location>
</feature>
<feature type="compositionally biased region" description="Basic residues" evidence="1">
    <location>
        <begin position="97"/>
        <end position="108"/>
    </location>
</feature>
<reference evidence="3 4" key="1">
    <citation type="journal article" date="2018" name="Sci. Rep.">
        <title>Genomic signatures of local adaptation to the degree of environmental predictability in rotifers.</title>
        <authorList>
            <person name="Franch-Gras L."/>
            <person name="Hahn C."/>
            <person name="Garcia-Roger E.M."/>
            <person name="Carmona M.J."/>
            <person name="Serra M."/>
            <person name="Gomez A."/>
        </authorList>
    </citation>
    <scope>NUCLEOTIDE SEQUENCE [LARGE SCALE GENOMIC DNA]</scope>
    <source>
        <strain evidence="3">HYR1</strain>
    </source>
</reference>
<dbReference type="Proteomes" id="UP000276133">
    <property type="component" value="Unassembled WGS sequence"/>
</dbReference>
<feature type="region of interest" description="Disordered" evidence="1">
    <location>
        <begin position="35"/>
        <end position="145"/>
    </location>
</feature>
<proteinExistence type="predicted"/>
<keyword evidence="2" id="KW-0732">Signal</keyword>